<dbReference type="InterPro" id="IPR050266">
    <property type="entry name" value="AB_hydrolase_sf"/>
</dbReference>
<name>A0ABY5CMH8_9GAMM</name>
<reference evidence="2" key="1">
    <citation type="journal article" date="2022" name="BMC Genomics">
        <title>Genome sequence of the entomopathogenic Serratia entomophila isolate 626 and characterisation of the species specific itaconate degradation pathway.</title>
        <authorList>
            <person name="Vaughan A.L."/>
            <person name="Altermann E."/>
            <person name="Glare T.R."/>
            <person name="Hurst M.R.H."/>
        </authorList>
    </citation>
    <scope>NUCLEOTIDE SEQUENCE</scope>
    <source>
        <strain evidence="2">626</strain>
    </source>
</reference>
<dbReference type="InterPro" id="IPR000073">
    <property type="entry name" value="AB_hydrolase_1"/>
</dbReference>
<dbReference type="InterPro" id="IPR029058">
    <property type="entry name" value="AB_hydrolase_fold"/>
</dbReference>
<dbReference type="Gene3D" id="1.10.210.20">
    <property type="match status" value="1"/>
</dbReference>
<dbReference type="Proteomes" id="UP001056873">
    <property type="component" value="Chromosome"/>
</dbReference>
<dbReference type="EMBL" id="CP074347">
    <property type="protein sequence ID" value="USU98956.1"/>
    <property type="molecule type" value="Genomic_DNA"/>
</dbReference>
<sequence length="265" mass="30110">MPAFHCANVLLDYQEIGAGPLTLVLLPGWCEPKTVFEPFIEQAAARYRVISLDWRGHGLSSKYAGMSLAADDLLQDVRQLLAALQVERFVTLSVAHASWIAVALAESMPQQVQGMLFLDWIMTPPEPAFFQAISRMQQPQEWRAARDALFRLWQGGIEHPQVKHHLTVEMAQEDYRLWLAAGVAIEQAYRQYHSPLQRLAGLGSPPPCRHIYSLDRSEDYLRRQQAFAAEHPFFSVVRLGNARTHLGILERPGSVLWALDDFFTY</sequence>
<dbReference type="GO" id="GO:0016787">
    <property type="term" value="F:hydrolase activity"/>
    <property type="evidence" value="ECO:0007669"/>
    <property type="project" value="UniProtKB-KW"/>
</dbReference>
<evidence type="ECO:0000313" key="3">
    <source>
        <dbReference type="Proteomes" id="UP001056873"/>
    </source>
</evidence>
<dbReference type="SUPFAM" id="SSF53474">
    <property type="entry name" value="alpha/beta-Hydrolases"/>
    <property type="match status" value="1"/>
</dbReference>
<proteinExistence type="predicted"/>
<dbReference type="RefSeq" id="WP_252960526.1">
    <property type="nucleotide sequence ID" value="NZ_CAMIPH010000016.1"/>
</dbReference>
<accession>A0ABY5CMH8</accession>
<feature type="domain" description="AB hydrolase-1" evidence="1">
    <location>
        <begin position="22"/>
        <end position="155"/>
    </location>
</feature>
<dbReference type="Pfam" id="PF00561">
    <property type="entry name" value="Abhydrolase_1"/>
    <property type="match status" value="1"/>
</dbReference>
<protein>
    <submittedName>
        <fullName evidence="2">Alpha/beta hydrolase</fullName>
    </submittedName>
</protein>
<keyword evidence="2" id="KW-0378">Hydrolase</keyword>
<evidence type="ECO:0000259" key="1">
    <source>
        <dbReference type="Pfam" id="PF00561"/>
    </source>
</evidence>
<organism evidence="2 3">
    <name type="scientific">Serratia entomophila</name>
    <dbReference type="NCBI Taxonomy" id="42906"/>
    <lineage>
        <taxon>Bacteria</taxon>
        <taxon>Pseudomonadati</taxon>
        <taxon>Pseudomonadota</taxon>
        <taxon>Gammaproteobacteria</taxon>
        <taxon>Enterobacterales</taxon>
        <taxon>Yersiniaceae</taxon>
        <taxon>Serratia</taxon>
    </lineage>
</organism>
<evidence type="ECO:0000313" key="2">
    <source>
        <dbReference type="EMBL" id="USU98956.1"/>
    </source>
</evidence>
<dbReference type="Gene3D" id="3.40.50.1820">
    <property type="entry name" value="alpha/beta hydrolase"/>
    <property type="match status" value="1"/>
</dbReference>
<dbReference type="PANTHER" id="PTHR43798">
    <property type="entry name" value="MONOACYLGLYCEROL LIPASE"/>
    <property type="match status" value="1"/>
</dbReference>
<keyword evidence="3" id="KW-1185">Reference proteome</keyword>
<gene>
    <name evidence="2" type="ORF">KFQ06_12815</name>
</gene>